<protein>
    <submittedName>
        <fullName evidence="1">Uncharacterized protein</fullName>
    </submittedName>
</protein>
<organism evidence="1 2">
    <name type="scientific">Chryseobacterium formosus</name>
    <dbReference type="NCBI Taxonomy" id="1537363"/>
    <lineage>
        <taxon>Bacteria</taxon>
        <taxon>Pseudomonadati</taxon>
        <taxon>Bacteroidota</taxon>
        <taxon>Flavobacteriia</taxon>
        <taxon>Flavobacteriales</taxon>
        <taxon>Weeksellaceae</taxon>
        <taxon>Chryseobacterium group</taxon>
        <taxon>Chryseobacterium</taxon>
    </lineage>
</organism>
<dbReference type="EMBL" id="JAOVZW010000024">
    <property type="protein sequence ID" value="MCX8525892.1"/>
    <property type="molecule type" value="Genomic_DNA"/>
</dbReference>
<reference evidence="1" key="1">
    <citation type="submission" date="2022-10" db="EMBL/GenBank/DDBJ databases">
        <title>Chryseobacterium sp. nov., a novel bacterial species.</title>
        <authorList>
            <person name="Cao Y."/>
        </authorList>
    </citation>
    <scope>NUCLEOTIDE SEQUENCE</scope>
    <source>
        <strain evidence="1">CCTCC AB2015118</strain>
    </source>
</reference>
<evidence type="ECO:0000313" key="2">
    <source>
        <dbReference type="Proteomes" id="UP001073122"/>
    </source>
</evidence>
<keyword evidence="2" id="KW-1185">Reference proteome</keyword>
<dbReference type="Proteomes" id="UP001073122">
    <property type="component" value="Unassembled WGS sequence"/>
</dbReference>
<gene>
    <name evidence="1" type="ORF">OF897_18415</name>
</gene>
<accession>A0ABT3XW85</accession>
<proteinExistence type="predicted"/>
<dbReference type="RefSeq" id="WP_267267135.1">
    <property type="nucleotide sequence ID" value="NZ_JAOVZW010000024.1"/>
</dbReference>
<sequence>METNIKYNNFIEDIKANNISSNISFLKTITQLIKDDLSKMQNDNVIKLREIIDMINKLDDKQIIDEYISFGYYLKSILTKSFISENKEILKKITIQYLEIAKWTKDTRIKNLGFDIAKELTS</sequence>
<name>A0ABT3XW85_9FLAO</name>
<comment type="caution">
    <text evidence="1">The sequence shown here is derived from an EMBL/GenBank/DDBJ whole genome shotgun (WGS) entry which is preliminary data.</text>
</comment>
<evidence type="ECO:0000313" key="1">
    <source>
        <dbReference type="EMBL" id="MCX8525892.1"/>
    </source>
</evidence>